<evidence type="ECO:0000313" key="14">
    <source>
        <dbReference type="Proteomes" id="UP000542342"/>
    </source>
</evidence>
<evidence type="ECO:0000259" key="11">
    <source>
        <dbReference type="Pfam" id="PF01966"/>
    </source>
</evidence>
<dbReference type="EMBL" id="JACEFB010000003">
    <property type="protein sequence ID" value="MBA2225855.1"/>
    <property type="molecule type" value="Genomic_DNA"/>
</dbReference>
<keyword evidence="5" id="KW-0479">Metal-binding</keyword>
<evidence type="ECO:0000256" key="8">
    <source>
        <dbReference type="RuleBase" id="RU003953"/>
    </source>
</evidence>
<evidence type="ECO:0000259" key="10">
    <source>
        <dbReference type="Pfam" id="PF01743"/>
    </source>
</evidence>
<dbReference type="InterPro" id="IPR002646">
    <property type="entry name" value="PolA_pol_head_dom"/>
</dbReference>
<evidence type="ECO:0000256" key="3">
    <source>
        <dbReference type="ARBA" id="ARBA00022694"/>
    </source>
</evidence>
<dbReference type="RefSeq" id="WP_194537289.1">
    <property type="nucleotide sequence ID" value="NZ_JACEFB010000003.1"/>
</dbReference>
<keyword evidence="14" id="KW-1185">Reference proteome</keyword>
<dbReference type="PANTHER" id="PTHR46173">
    <property type="entry name" value="CCA TRNA NUCLEOTIDYLTRANSFERASE 1, MITOCHONDRIAL"/>
    <property type="match status" value="1"/>
</dbReference>
<dbReference type="SUPFAM" id="SSF81301">
    <property type="entry name" value="Nucleotidyltransferase"/>
    <property type="match status" value="1"/>
</dbReference>
<dbReference type="Pfam" id="PF01966">
    <property type="entry name" value="HD"/>
    <property type="match status" value="1"/>
</dbReference>
<gene>
    <name evidence="13" type="ORF">H0921_06720</name>
</gene>
<evidence type="ECO:0000259" key="12">
    <source>
        <dbReference type="Pfam" id="PF12627"/>
    </source>
</evidence>
<dbReference type="InterPro" id="IPR050264">
    <property type="entry name" value="Bact_CCA-adding_enz_type3_sf"/>
</dbReference>
<accession>A0A7V8VD71</accession>
<dbReference type="SUPFAM" id="SSF81891">
    <property type="entry name" value="Poly A polymerase C-terminal region-like"/>
    <property type="match status" value="1"/>
</dbReference>
<feature type="domain" description="HD" evidence="11">
    <location>
        <begin position="279"/>
        <end position="348"/>
    </location>
</feature>
<dbReference type="InterPro" id="IPR003607">
    <property type="entry name" value="HD/PDEase_dom"/>
</dbReference>
<dbReference type="Gene3D" id="3.30.460.10">
    <property type="entry name" value="Beta Polymerase, domain 2"/>
    <property type="match status" value="1"/>
</dbReference>
<dbReference type="GO" id="GO:0000049">
    <property type="term" value="F:tRNA binding"/>
    <property type="evidence" value="ECO:0007669"/>
    <property type="project" value="TreeGrafter"/>
</dbReference>
<comment type="similarity">
    <text evidence="8">Belongs to the tRNA nucleotidyltransferase/poly(A) polymerase family.</text>
</comment>
<evidence type="ECO:0000256" key="2">
    <source>
        <dbReference type="ARBA" id="ARBA00022679"/>
    </source>
</evidence>
<comment type="caution">
    <text evidence="13">The sequence shown here is derived from an EMBL/GenBank/DDBJ whole genome shotgun (WGS) entry which is preliminary data.</text>
</comment>
<sequence>MTARDFALKVVQRLQQAGFIAYWAGGCVRDQLLGLDPKDYDVATDARPEQIMALFPRRNEIGAAFGVVQVIGPRGPDGQWLTVEVATFRSDLGYSDGRRPDAVTFSSPQEDALRRDFTINGMFYDPVRGVLIDYVGGQADLEARRLRAIGNPWERFAEDKLRLLRAVRLAARYQLTIDAETLAAAKAMAAQITVVSPERIAEELRKMLRHKSRGQSVRLLRELELIPPLFPELVPTFSYPHRLTAVGPNTSLSASQGQAAAGATIWDHTVSVVDHLPEEASFPLAMAALLHDIGKPELAQEVPTVQSWEGHEQRGACRAQAIAQRLRLANAEKDRIVWLIAHQSALFAAPQQKPHRWRPLLVHPGAEELLALHRAEALANGGEHLDAVEYCERLLRESPREWLDPPPLLRGGDLLALGIPQGPVIRRLLEAVRQAQWDGEIHTRSEALAMALRLYAEVAQADGLTRPAEVPAEPAPSGETPSAAANGASNPATRNGTE</sequence>
<dbReference type="Gene3D" id="1.10.3090.10">
    <property type="entry name" value="cca-adding enzyme, domain 2"/>
    <property type="match status" value="1"/>
</dbReference>
<dbReference type="InterPro" id="IPR032828">
    <property type="entry name" value="PolyA_RNA-bd"/>
</dbReference>
<protein>
    <submittedName>
        <fullName evidence="13">CCA tRNA nucleotidyltransferase</fullName>
    </submittedName>
</protein>
<dbReference type="Pfam" id="PF12627">
    <property type="entry name" value="PolyA_pol_RNAbd"/>
    <property type="match status" value="1"/>
</dbReference>
<comment type="cofactor">
    <cofactor evidence="1">
        <name>Mg(2+)</name>
        <dbReference type="ChEBI" id="CHEBI:18420"/>
    </cofactor>
</comment>
<evidence type="ECO:0000256" key="1">
    <source>
        <dbReference type="ARBA" id="ARBA00001946"/>
    </source>
</evidence>
<evidence type="ECO:0000313" key="13">
    <source>
        <dbReference type="EMBL" id="MBA2225855.1"/>
    </source>
</evidence>
<evidence type="ECO:0000256" key="6">
    <source>
        <dbReference type="ARBA" id="ARBA00022741"/>
    </source>
</evidence>
<keyword evidence="3" id="KW-0819">tRNA processing</keyword>
<dbReference type="PANTHER" id="PTHR46173:SF1">
    <property type="entry name" value="CCA TRNA NUCLEOTIDYLTRANSFERASE 1, MITOCHONDRIAL"/>
    <property type="match status" value="1"/>
</dbReference>
<feature type="compositionally biased region" description="Low complexity" evidence="9">
    <location>
        <begin position="480"/>
        <end position="498"/>
    </location>
</feature>
<dbReference type="PROSITE" id="PS51257">
    <property type="entry name" value="PROKAR_LIPOPROTEIN"/>
    <property type="match status" value="1"/>
</dbReference>
<dbReference type="CDD" id="cd00077">
    <property type="entry name" value="HDc"/>
    <property type="match status" value="1"/>
</dbReference>
<feature type="domain" description="tRNA nucleotidyltransferase/poly(A) polymerase RNA and SrmB- binding" evidence="12">
    <location>
        <begin position="175"/>
        <end position="233"/>
    </location>
</feature>
<keyword evidence="2 8" id="KW-0808">Transferase</keyword>
<evidence type="ECO:0000256" key="4">
    <source>
        <dbReference type="ARBA" id="ARBA00022695"/>
    </source>
</evidence>
<keyword evidence="7" id="KW-0460">Magnesium</keyword>
<dbReference type="Pfam" id="PF01743">
    <property type="entry name" value="PolyA_pol"/>
    <property type="match status" value="1"/>
</dbReference>
<dbReference type="CDD" id="cd05398">
    <property type="entry name" value="NT_ClassII-CCAase"/>
    <property type="match status" value="1"/>
</dbReference>
<dbReference type="GO" id="GO:0000166">
    <property type="term" value="F:nucleotide binding"/>
    <property type="evidence" value="ECO:0007669"/>
    <property type="project" value="UniProtKB-KW"/>
</dbReference>
<keyword evidence="8" id="KW-0694">RNA-binding</keyword>
<proteinExistence type="inferred from homology"/>
<evidence type="ECO:0000256" key="5">
    <source>
        <dbReference type="ARBA" id="ARBA00022723"/>
    </source>
</evidence>
<dbReference type="GO" id="GO:0046872">
    <property type="term" value="F:metal ion binding"/>
    <property type="evidence" value="ECO:0007669"/>
    <property type="project" value="UniProtKB-KW"/>
</dbReference>
<keyword evidence="4" id="KW-0548">Nucleotidyltransferase</keyword>
<keyword evidence="6" id="KW-0547">Nucleotide-binding</keyword>
<evidence type="ECO:0000256" key="7">
    <source>
        <dbReference type="ARBA" id="ARBA00022842"/>
    </source>
</evidence>
<dbReference type="InterPro" id="IPR043519">
    <property type="entry name" value="NT_sf"/>
</dbReference>
<dbReference type="AlphaFoldDB" id="A0A7V8VD71"/>
<dbReference type="Proteomes" id="UP000542342">
    <property type="component" value="Unassembled WGS sequence"/>
</dbReference>
<dbReference type="GO" id="GO:0016779">
    <property type="term" value="F:nucleotidyltransferase activity"/>
    <property type="evidence" value="ECO:0007669"/>
    <property type="project" value="UniProtKB-KW"/>
</dbReference>
<feature type="region of interest" description="Disordered" evidence="9">
    <location>
        <begin position="465"/>
        <end position="498"/>
    </location>
</feature>
<dbReference type="InterPro" id="IPR006674">
    <property type="entry name" value="HD_domain"/>
</dbReference>
<dbReference type="GO" id="GO:0008033">
    <property type="term" value="P:tRNA processing"/>
    <property type="evidence" value="ECO:0007669"/>
    <property type="project" value="UniProtKB-KW"/>
</dbReference>
<reference evidence="13 14" key="1">
    <citation type="submission" date="2020-07" db="EMBL/GenBank/DDBJ databases">
        <title>Thermogemmata thermophila gen. nov., sp. nov., a novel moderate thermophilic planctomycete from a Kamchatka hot spring.</title>
        <authorList>
            <person name="Elcheninov A.G."/>
            <person name="Podosokorskaya O.A."/>
            <person name="Kovaleva O.L."/>
            <person name="Novikov A."/>
            <person name="Bonch-Osmolovskaya E.A."/>
            <person name="Toshchakov S.V."/>
            <person name="Kublanov I.V."/>
        </authorList>
    </citation>
    <scope>NUCLEOTIDE SEQUENCE [LARGE SCALE GENOMIC DNA]</scope>
    <source>
        <strain evidence="13 14">2918</strain>
    </source>
</reference>
<feature type="domain" description="Poly A polymerase head" evidence="10">
    <location>
        <begin position="21"/>
        <end position="147"/>
    </location>
</feature>
<evidence type="ECO:0000256" key="9">
    <source>
        <dbReference type="SAM" id="MobiDB-lite"/>
    </source>
</evidence>
<organism evidence="13 14">
    <name type="scientific">Thermogemmata fonticola</name>
    <dbReference type="NCBI Taxonomy" id="2755323"/>
    <lineage>
        <taxon>Bacteria</taxon>
        <taxon>Pseudomonadati</taxon>
        <taxon>Planctomycetota</taxon>
        <taxon>Planctomycetia</taxon>
        <taxon>Gemmatales</taxon>
        <taxon>Gemmataceae</taxon>
        <taxon>Thermogemmata</taxon>
    </lineage>
</organism>
<name>A0A7V8VD71_9BACT</name>